<accession>A0A1I3XJN8</accession>
<dbReference type="Pfam" id="PF14403">
    <property type="entry name" value="CP_ATPgrasp_2"/>
    <property type="match status" value="1"/>
</dbReference>
<dbReference type="Gene3D" id="3.40.50.11290">
    <property type="match status" value="1"/>
</dbReference>
<evidence type="ECO:0000313" key="3">
    <source>
        <dbReference type="EMBL" id="SFK19690.1"/>
    </source>
</evidence>
<dbReference type="Pfam" id="PF04168">
    <property type="entry name" value="Alpha-E"/>
    <property type="match status" value="1"/>
</dbReference>
<proteinExistence type="predicted"/>
<evidence type="ECO:0000259" key="1">
    <source>
        <dbReference type="Pfam" id="PF04168"/>
    </source>
</evidence>
<dbReference type="Proteomes" id="UP000198755">
    <property type="component" value="Unassembled WGS sequence"/>
</dbReference>
<dbReference type="PANTHER" id="PTHR34595">
    <property type="entry name" value="BLR5612 PROTEIN"/>
    <property type="match status" value="1"/>
</dbReference>
<organism evidence="3 4">
    <name type="scientific">Methylocapsa palsarum</name>
    <dbReference type="NCBI Taxonomy" id="1612308"/>
    <lineage>
        <taxon>Bacteria</taxon>
        <taxon>Pseudomonadati</taxon>
        <taxon>Pseudomonadota</taxon>
        <taxon>Alphaproteobacteria</taxon>
        <taxon>Hyphomicrobiales</taxon>
        <taxon>Beijerinckiaceae</taxon>
        <taxon>Methylocapsa</taxon>
    </lineage>
</organism>
<dbReference type="PANTHER" id="PTHR34595:SF2">
    <property type="entry name" value="BLR2978 PROTEIN"/>
    <property type="match status" value="1"/>
</dbReference>
<name>A0A1I3XJN8_9HYPH</name>
<evidence type="ECO:0000313" key="4">
    <source>
        <dbReference type="Proteomes" id="UP000198755"/>
    </source>
</evidence>
<dbReference type="EMBL" id="FOSN01000003">
    <property type="protein sequence ID" value="SFK19690.1"/>
    <property type="molecule type" value="Genomic_DNA"/>
</dbReference>
<dbReference type="InterPro" id="IPR025841">
    <property type="entry name" value="CP_ATPgrasp_2"/>
</dbReference>
<dbReference type="InterPro" id="IPR051680">
    <property type="entry name" value="ATP-dep_Glu-Cys_Ligase-2"/>
</dbReference>
<dbReference type="STRING" id="1612308.SAMN05444581_103190"/>
<keyword evidence="4" id="KW-1185">Reference proteome</keyword>
<gene>
    <name evidence="3" type="ORF">SAMN05444581_103190</name>
</gene>
<dbReference type="SUPFAM" id="SSF56059">
    <property type="entry name" value="Glutathione synthetase ATP-binding domain-like"/>
    <property type="match status" value="1"/>
</dbReference>
<dbReference type="AlphaFoldDB" id="A0A1I3XJN8"/>
<sequence length="842" mass="92301">MPLTATPPDKELTAAQRLAAFAAGYKPLEGIPDEFIGADGRPRPHWLRYLDLLTDIGEEDIGRRFAAADKHIKDSGVSYRVYGDASERTWPLSHVPLLIEADEWRDIAQGVEQRARLLEMVLEDVYGDGRLIAAGDLPAAAVTGCPDFLHPLYGIKPVGGKFLHVYAADLGRGPDGRWWVIGDRTQAPSGAGYALANRLVLSRAFPALYRDMNIERLAPFFQAFRSGLTSAAQRSNPRICLLTPGPLSETYFEQAYLARYLGFLLVEGGDLTMRDGKIHVRTIAGLKRADVIWRRIDSDFADPLELNARSRLGVPGLVEALRQDGVVLANALGSGVLEAPVMMSFMPKLCRKLLGEDLRLPNIATWWCGQESERKDVLAGIDRLAIAGAFGNPVLEFSSNQPVIGAALTPNEKARLSTAISRRGIDFVGQEVVNLSTTPIWSNGKLTPRPFVLRVYAARTQDGWTIMPGGFCRISDRADARAVSMGEGVQSADVWVGADKPVEMVTLLPTDETVRIRRIMGTLPSRAADNLFWLGRYLERAEATLRVIRCLAGRAIETDAQTANKGLTRSKLAGLLVSWHAAPEEDDDDGDSIDPLSVAALALHSEKEYGSALSLVRDARRAASVIRERLSPDAWRLIGDLNQALETNGATLTEAEVFDHADAAMRTIAAISGLAQENMNRGAGWRLFDTGRRVERAINVCRFARHFASRVAPADDLDVLLDLIDSQITYRSRYLMGVALAPVRDMVVLDPFNPRSVAFQTERLQEHLENLPVLSDDGMLEAPRRQLMKLAAEIATAVASTLDNDRILGFEKSLLRLADAIAARYFLQGPHVAHADKSTGLA</sequence>
<evidence type="ECO:0000259" key="2">
    <source>
        <dbReference type="Pfam" id="PF14403"/>
    </source>
</evidence>
<feature type="domain" description="Circularly permuted ATP-grasp type 2" evidence="2">
    <location>
        <begin position="96"/>
        <end position="474"/>
    </location>
</feature>
<feature type="domain" description="DUF403" evidence="1">
    <location>
        <begin position="523"/>
        <end position="826"/>
    </location>
</feature>
<dbReference type="InterPro" id="IPR007296">
    <property type="entry name" value="DUF403"/>
</dbReference>
<dbReference type="OrthoDB" id="9804079at2"/>
<protein>
    <submittedName>
        <fullName evidence="3">Uncharacterized conserved protein, circularly permuted ATPgrasp superfamily</fullName>
    </submittedName>
</protein>
<dbReference type="RefSeq" id="WP_091679494.1">
    <property type="nucleotide sequence ID" value="NZ_FOSN01000003.1"/>
</dbReference>
<reference evidence="3 4" key="1">
    <citation type="submission" date="2016-10" db="EMBL/GenBank/DDBJ databases">
        <authorList>
            <person name="de Groot N.N."/>
        </authorList>
    </citation>
    <scope>NUCLEOTIDE SEQUENCE [LARGE SCALE GENOMIC DNA]</scope>
    <source>
        <strain evidence="3 4">NE2</strain>
    </source>
</reference>